<dbReference type="Proteomes" id="UP000294321">
    <property type="component" value="Chromosome"/>
</dbReference>
<protein>
    <submittedName>
        <fullName evidence="2">Uncharacterized protein</fullName>
    </submittedName>
</protein>
<keyword evidence="1" id="KW-0732">Signal</keyword>
<evidence type="ECO:0000256" key="1">
    <source>
        <dbReference type="SAM" id="SignalP"/>
    </source>
</evidence>
<gene>
    <name evidence="2" type="ORF">ELX58_03150</name>
</gene>
<evidence type="ECO:0000313" key="2">
    <source>
        <dbReference type="EMBL" id="QBP18153.1"/>
    </source>
</evidence>
<keyword evidence="3" id="KW-1185">Reference proteome</keyword>
<dbReference type="AlphaFoldDB" id="A0A4P6ZKR2"/>
<dbReference type="KEGG" id="lji:ELX58_03150"/>
<dbReference type="OrthoDB" id="117366at2"/>
<feature type="signal peptide" evidence="1">
    <location>
        <begin position="1"/>
        <end position="23"/>
    </location>
</feature>
<proteinExistence type="predicted"/>
<sequence length="163" mass="18742">MKIHKLVSSALLSVMLLSAGATAIPANASSTNVQKNQPVTVVKQAKLSKNQAKKQKQTKILKNVKKAVKKDHHRNWFKDGLSKRQLRARAWIVRHESGGHWNILSYGHVCVGYFQLNPAYLGYKHGHVNLNHKHQVQVADHYVKARYGSWVRAQHFWQAHHWY</sequence>
<reference evidence="3" key="1">
    <citation type="submission" date="2018-12" db="EMBL/GenBank/DDBJ databases">
        <title>A new species of lactobacillus.</title>
        <authorList>
            <person name="Jian Y."/>
            <person name="Xin L."/>
            <person name="Hong Z.J."/>
            <person name="Ming L.Z."/>
            <person name="Hong X.Z."/>
        </authorList>
    </citation>
    <scope>NUCLEOTIDE SEQUENCE [LARGE SCALE GENOMIC DNA]</scope>
    <source>
        <strain evidence="3">HSLZ-75</strain>
    </source>
</reference>
<organism evidence="2 3">
    <name type="scientific">Acetilactobacillus jinshanensis</name>
    <dbReference type="NCBI Taxonomy" id="1720083"/>
    <lineage>
        <taxon>Bacteria</taxon>
        <taxon>Bacillati</taxon>
        <taxon>Bacillota</taxon>
        <taxon>Bacilli</taxon>
        <taxon>Lactobacillales</taxon>
        <taxon>Lactobacillaceae</taxon>
        <taxon>Acetilactobacillus</taxon>
    </lineage>
</organism>
<dbReference type="EMBL" id="CP034726">
    <property type="protein sequence ID" value="QBP18153.1"/>
    <property type="molecule type" value="Genomic_DNA"/>
</dbReference>
<dbReference type="RefSeq" id="WP_133441710.1">
    <property type="nucleotide sequence ID" value="NZ_CP034726.1"/>
</dbReference>
<feature type="chain" id="PRO_5038407445" evidence="1">
    <location>
        <begin position="24"/>
        <end position="163"/>
    </location>
</feature>
<accession>A0A4P6ZKR2</accession>
<name>A0A4P6ZKR2_9LACO</name>
<evidence type="ECO:0000313" key="3">
    <source>
        <dbReference type="Proteomes" id="UP000294321"/>
    </source>
</evidence>